<organism evidence="3 4">
    <name type="scientific">Paenibacillus solanacearum</name>
    <dbReference type="NCBI Taxonomy" id="2048548"/>
    <lineage>
        <taxon>Bacteria</taxon>
        <taxon>Bacillati</taxon>
        <taxon>Bacillota</taxon>
        <taxon>Bacilli</taxon>
        <taxon>Bacillales</taxon>
        <taxon>Paenibacillaceae</taxon>
        <taxon>Paenibacillus</taxon>
    </lineage>
</organism>
<dbReference type="AlphaFoldDB" id="A0A916NQL5"/>
<dbReference type="PANTHER" id="PTHR43649:SF33">
    <property type="entry name" value="POLYGALACTURONAN_RHAMNOGALACTURONAN-BINDING PROTEIN YTCQ"/>
    <property type="match status" value="1"/>
</dbReference>
<name>A0A916NQL5_9BACL</name>
<keyword evidence="4" id="KW-1185">Reference proteome</keyword>
<feature type="chain" id="PRO_5039567028" description="Extracellular solute-binding protein" evidence="2">
    <location>
        <begin position="35"/>
        <end position="454"/>
    </location>
</feature>
<evidence type="ECO:0000256" key="2">
    <source>
        <dbReference type="SAM" id="SignalP"/>
    </source>
</evidence>
<reference evidence="3" key="1">
    <citation type="submission" date="2021-06" db="EMBL/GenBank/DDBJ databases">
        <authorList>
            <person name="Criscuolo A."/>
        </authorList>
    </citation>
    <scope>NUCLEOTIDE SEQUENCE</scope>
    <source>
        <strain evidence="3">CIP111600</strain>
    </source>
</reference>
<feature type="signal peptide" evidence="2">
    <location>
        <begin position="1"/>
        <end position="34"/>
    </location>
</feature>
<proteinExistence type="predicted"/>
<evidence type="ECO:0008006" key="5">
    <source>
        <dbReference type="Google" id="ProtNLM"/>
    </source>
</evidence>
<protein>
    <recommendedName>
        <fullName evidence="5">Extracellular solute-binding protein</fullName>
    </recommendedName>
</protein>
<dbReference type="InterPro" id="IPR050490">
    <property type="entry name" value="Bact_solute-bd_prot1"/>
</dbReference>
<keyword evidence="1 2" id="KW-0732">Signal</keyword>
<dbReference type="Proteomes" id="UP000693672">
    <property type="component" value="Unassembled WGS sequence"/>
</dbReference>
<evidence type="ECO:0000256" key="1">
    <source>
        <dbReference type="ARBA" id="ARBA00022729"/>
    </source>
</evidence>
<sequence length="454" mass="50414">MEALNREGITRMPNKRIRLSFALLPLCILTAACGGNGAGTATDAGADKSGKTPVSSEPVTLTFYMHSAGMSDDEYKRYVVEPVQKKYPNITLVMERSADKKVEDLIAAGTYPDIMTVDTYSVLKMKELEMAQELTSLAKANGFDRTKYTPTLMNVNDLYGKKGELYAIPWAAQYTALYYNKDIFDKFGVPYPKDGMTWDDVLALGRKVIGTDGNTQYYPLGSQVDAFYIYSQLSPEPLVNPATRKAQFNSEQWKTVFQLMKNITDLPNNKSGYGTGRDRFLKDKTLAMLPDWGSYASNLMTAENQGGAGMKWDLASYPTFKENPGVGPASGPFLMMVCSQSKHKQEAFQVISEIVSKENQLVIAKEGQKLPAMNDEELKKSFAANNPIMKEKNVQSIFKVKSAPIGVRTEYYDAANKPLKENLKKVAEGTMDMNTALRDAEEKANKAIQTQFGQ</sequence>
<gene>
    <name evidence="3" type="ORF">PAESOLCIP111_03921</name>
</gene>
<comment type="caution">
    <text evidence="3">The sequence shown here is derived from an EMBL/GenBank/DDBJ whole genome shotgun (WGS) entry which is preliminary data.</text>
</comment>
<accession>A0A916NQL5</accession>
<evidence type="ECO:0000313" key="4">
    <source>
        <dbReference type="Proteomes" id="UP000693672"/>
    </source>
</evidence>
<evidence type="ECO:0000313" key="3">
    <source>
        <dbReference type="EMBL" id="CAG7638184.1"/>
    </source>
</evidence>
<dbReference type="PANTHER" id="PTHR43649">
    <property type="entry name" value="ARABINOSE-BINDING PROTEIN-RELATED"/>
    <property type="match status" value="1"/>
</dbReference>
<dbReference type="PROSITE" id="PS51257">
    <property type="entry name" value="PROKAR_LIPOPROTEIN"/>
    <property type="match status" value="1"/>
</dbReference>
<dbReference type="EMBL" id="CAJVAS010000018">
    <property type="protein sequence ID" value="CAG7638184.1"/>
    <property type="molecule type" value="Genomic_DNA"/>
</dbReference>